<keyword evidence="3" id="KW-1185">Reference proteome</keyword>
<evidence type="ECO:0000313" key="3">
    <source>
        <dbReference type="Proteomes" id="UP000199152"/>
    </source>
</evidence>
<name>A0A1I4K578_9ACTN</name>
<dbReference type="EMBL" id="FOSW01000016">
    <property type="protein sequence ID" value="SFL73751.1"/>
    <property type="molecule type" value="Genomic_DNA"/>
</dbReference>
<accession>A0A1I4K578</accession>
<evidence type="ECO:0000313" key="2">
    <source>
        <dbReference type="EMBL" id="SFL73751.1"/>
    </source>
</evidence>
<protein>
    <submittedName>
        <fullName evidence="2">Uncharacterized protein</fullName>
    </submittedName>
</protein>
<gene>
    <name evidence="2" type="ORF">SAMN04488085_116100</name>
</gene>
<feature type="region of interest" description="Disordered" evidence="1">
    <location>
        <begin position="1"/>
        <end position="24"/>
    </location>
</feature>
<sequence length="54" mass="6062">MRAVAVEQHRRAQRPQAPAGLGNRLPVEVTGRVGDRHRAEPGQFVVERDRYVDG</sequence>
<evidence type="ECO:0000256" key="1">
    <source>
        <dbReference type="SAM" id="MobiDB-lite"/>
    </source>
</evidence>
<organism evidence="2 3">
    <name type="scientific">Geodermatophilus ruber</name>
    <dbReference type="NCBI Taxonomy" id="504800"/>
    <lineage>
        <taxon>Bacteria</taxon>
        <taxon>Bacillati</taxon>
        <taxon>Actinomycetota</taxon>
        <taxon>Actinomycetes</taxon>
        <taxon>Geodermatophilales</taxon>
        <taxon>Geodermatophilaceae</taxon>
        <taxon>Geodermatophilus</taxon>
    </lineage>
</organism>
<dbReference type="Proteomes" id="UP000199152">
    <property type="component" value="Unassembled WGS sequence"/>
</dbReference>
<proteinExistence type="predicted"/>
<dbReference type="InParanoid" id="A0A1I4K578"/>
<dbReference type="STRING" id="504800.SAMN04488085_116100"/>
<reference evidence="3" key="1">
    <citation type="submission" date="2016-10" db="EMBL/GenBank/DDBJ databases">
        <authorList>
            <person name="Varghese N."/>
            <person name="Submissions S."/>
        </authorList>
    </citation>
    <scope>NUCLEOTIDE SEQUENCE [LARGE SCALE GENOMIC DNA]</scope>
    <source>
        <strain evidence="3">DSM 45317</strain>
    </source>
</reference>
<dbReference type="AlphaFoldDB" id="A0A1I4K578"/>